<evidence type="ECO:0000259" key="1">
    <source>
        <dbReference type="Pfam" id="PF01408"/>
    </source>
</evidence>
<evidence type="ECO:0000313" key="4">
    <source>
        <dbReference type="Proteomes" id="UP000321577"/>
    </source>
</evidence>
<dbReference type="PANTHER" id="PTHR43377">
    <property type="entry name" value="BILIVERDIN REDUCTASE A"/>
    <property type="match status" value="1"/>
</dbReference>
<comment type="caution">
    <text evidence="3">The sequence shown here is derived from an EMBL/GenBank/DDBJ whole genome shotgun (WGS) entry which is preliminary data.</text>
</comment>
<dbReference type="PANTHER" id="PTHR43377:SF1">
    <property type="entry name" value="BILIVERDIN REDUCTASE A"/>
    <property type="match status" value="1"/>
</dbReference>
<evidence type="ECO:0000259" key="2">
    <source>
        <dbReference type="Pfam" id="PF22725"/>
    </source>
</evidence>
<proteinExistence type="predicted"/>
<dbReference type="SUPFAM" id="SSF55347">
    <property type="entry name" value="Glyceraldehyde-3-phosphate dehydrogenase-like, C-terminal domain"/>
    <property type="match status" value="1"/>
</dbReference>
<dbReference type="SUPFAM" id="SSF51735">
    <property type="entry name" value="NAD(P)-binding Rossmann-fold domains"/>
    <property type="match status" value="1"/>
</dbReference>
<gene>
    <name evidence="3" type="ORF">BGE01nite_01310</name>
</gene>
<dbReference type="Gene3D" id="3.30.360.10">
    <property type="entry name" value="Dihydrodipicolinate Reductase, domain 2"/>
    <property type="match status" value="1"/>
</dbReference>
<dbReference type="Proteomes" id="UP000321577">
    <property type="component" value="Unassembled WGS sequence"/>
</dbReference>
<feature type="domain" description="Gfo/Idh/MocA-like oxidoreductase N-terminal" evidence="1">
    <location>
        <begin position="31"/>
        <end position="145"/>
    </location>
</feature>
<dbReference type="AlphaFoldDB" id="A0A512M270"/>
<reference evidence="3 4" key="1">
    <citation type="submission" date="2019-07" db="EMBL/GenBank/DDBJ databases">
        <title>Whole genome shotgun sequence of Brevifollis gellanilyticus NBRC 108608.</title>
        <authorList>
            <person name="Hosoyama A."/>
            <person name="Uohara A."/>
            <person name="Ohji S."/>
            <person name="Ichikawa N."/>
        </authorList>
    </citation>
    <scope>NUCLEOTIDE SEQUENCE [LARGE SCALE GENOMIC DNA]</scope>
    <source>
        <strain evidence="3 4">NBRC 108608</strain>
    </source>
</reference>
<keyword evidence="4" id="KW-1185">Reference proteome</keyword>
<feature type="domain" description="GFO/IDH/MocA-like oxidoreductase" evidence="2">
    <location>
        <begin position="161"/>
        <end position="284"/>
    </location>
</feature>
<dbReference type="InterPro" id="IPR036291">
    <property type="entry name" value="NAD(P)-bd_dom_sf"/>
</dbReference>
<sequence length="371" mass="40628">MIHHVTPVCLYDIEKHPRTPFLSFLTMKKYNVGIIGYGWAATAHIDAINASKQAQVTAIYSSRPLDSAELSAKHGGTIKAYQSIDAMLADPEIHVVDITSYPSQHRNQAIAAANAKKHIILEKPMANSLQEVREIVAAAKSNGVKGCVCFECRFSGQFTVTKSVLDQGLLGDLHYGEVDYYHGIGPWYGQFRWNTGKKDGGSALLTAGCHALDALLMVMGNEVESVTSFSTKSKSDIFAPYEYDTTSCTLVKFKNGAVGKCAAVVDCLQPYYFHTHLVGSQGSLLDNKFHSHKLHTDKKSWSNLSMHMLDSGDVADHPYTTQFQAFFDALDEGKDMPLTSFSESLRSFEVIFAADRSAELGGVPVKISDLG</sequence>
<evidence type="ECO:0000313" key="3">
    <source>
        <dbReference type="EMBL" id="GEP40840.1"/>
    </source>
</evidence>
<dbReference type="InterPro" id="IPR051450">
    <property type="entry name" value="Gfo/Idh/MocA_Oxidoreductases"/>
</dbReference>
<protein>
    <submittedName>
        <fullName evidence="3">Oxidoreductase</fullName>
    </submittedName>
</protein>
<dbReference type="Gene3D" id="3.40.50.720">
    <property type="entry name" value="NAD(P)-binding Rossmann-like Domain"/>
    <property type="match status" value="1"/>
</dbReference>
<dbReference type="Pfam" id="PF01408">
    <property type="entry name" value="GFO_IDH_MocA"/>
    <property type="match status" value="1"/>
</dbReference>
<dbReference type="EMBL" id="BKAG01000001">
    <property type="protein sequence ID" value="GEP40840.1"/>
    <property type="molecule type" value="Genomic_DNA"/>
</dbReference>
<dbReference type="Pfam" id="PF22725">
    <property type="entry name" value="GFO_IDH_MocA_C3"/>
    <property type="match status" value="1"/>
</dbReference>
<dbReference type="InterPro" id="IPR055170">
    <property type="entry name" value="GFO_IDH_MocA-like_dom"/>
</dbReference>
<dbReference type="GO" id="GO:0000166">
    <property type="term" value="F:nucleotide binding"/>
    <property type="evidence" value="ECO:0007669"/>
    <property type="project" value="InterPro"/>
</dbReference>
<dbReference type="InterPro" id="IPR000683">
    <property type="entry name" value="Gfo/Idh/MocA-like_OxRdtase_N"/>
</dbReference>
<name>A0A512M270_9BACT</name>
<organism evidence="3 4">
    <name type="scientific">Brevifollis gellanilyticus</name>
    <dbReference type="NCBI Taxonomy" id="748831"/>
    <lineage>
        <taxon>Bacteria</taxon>
        <taxon>Pseudomonadati</taxon>
        <taxon>Verrucomicrobiota</taxon>
        <taxon>Verrucomicrobiia</taxon>
        <taxon>Verrucomicrobiales</taxon>
        <taxon>Verrucomicrobiaceae</taxon>
    </lineage>
</organism>
<accession>A0A512M270</accession>